<dbReference type="SUPFAM" id="SSF47616">
    <property type="entry name" value="GST C-terminal domain-like"/>
    <property type="match status" value="1"/>
</dbReference>
<proteinExistence type="predicted"/>
<organism evidence="4">
    <name type="scientific">hydrothermal vent metagenome</name>
    <dbReference type="NCBI Taxonomy" id="652676"/>
    <lineage>
        <taxon>unclassified sequences</taxon>
        <taxon>metagenomes</taxon>
        <taxon>ecological metagenomes</taxon>
    </lineage>
</organism>
<dbReference type="PROSITE" id="PS50404">
    <property type="entry name" value="GST_NTER"/>
    <property type="match status" value="1"/>
</dbReference>
<dbReference type="EMBL" id="UOFL01000043">
    <property type="protein sequence ID" value="VAW73351.1"/>
    <property type="molecule type" value="Genomic_DNA"/>
</dbReference>
<dbReference type="AlphaFoldDB" id="A0A3B0Y0T2"/>
<dbReference type="SFLD" id="SFLDG01150">
    <property type="entry name" value="Main.1:_Beta-like"/>
    <property type="match status" value="1"/>
</dbReference>
<dbReference type="InterPro" id="IPR036249">
    <property type="entry name" value="Thioredoxin-like_sf"/>
</dbReference>
<dbReference type="InterPro" id="IPR004046">
    <property type="entry name" value="GST_C"/>
</dbReference>
<evidence type="ECO:0000259" key="3">
    <source>
        <dbReference type="PROSITE" id="PS50405"/>
    </source>
</evidence>
<dbReference type="Gene3D" id="3.40.30.10">
    <property type="entry name" value="Glutaredoxin"/>
    <property type="match status" value="1"/>
</dbReference>
<feature type="domain" description="GST C-terminal" evidence="3">
    <location>
        <begin position="85"/>
        <end position="213"/>
    </location>
</feature>
<dbReference type="InterPro" id="IPR036282">
    <property type="entry name" value="Glutathione-S-Trfase_C_sf"/>
</dbReference>
<dbReference type="PANTHER" id="PTHR43969">
    <property type="entry name" value="GLUTATHIONE S TRANSFERASE D10, ISOFORM A-RELATED"/>
    <property type="match status" value="1"/>
</dbReference>
<evidence type="ECO:0000256" key="1">
    <source>
        <dbReference type="ARBA" id="ARBA00011738"/>
    </source>
</evidence>
<evidence type="ECO:0000259" key="2">
    <source>
        <dbReference type="PROSITE" id="PS50404"/>
    </source>
</evidence>
<gene>
    <name evidence="4" type="ORF">MNBD_GAMMA12-3331</name>
</gene>
<protein>
    <recommendedName>
        <fullName evidence="5">Glutathione S-transferase</fullName>
    </recommendedName>
</protein>
<accession>A0A3B0Y0T2</accession>
<sequence length="217" mass="24599">MKLHYVVGSPNCRKVHCVINHLNLDVEFAYLDFFNGDLEKEEFLNINPNKKVPALSDGSFQLWESNAIMQYLADTAPENSLYPKNPQVRADIARWQYWELAHYNQALGTVAFESVLKPKFNIGESNQSLIDNGVENLAVYAAVLDAHLSKRDFLVGNQVTLADYSLICIEAFKDAIPFDWSDYKNLNAYYQRISSQPQWQDTAPVSPEAVGHVPEIA</sequence>
<dbReference type="GO" id="GO:0004364">
    <property type="term" value="F:glutathione transferase activity"/>
    <property type="evidence" value="ECO:0007669"/>
    <property type="project" value="TreeGrafter"/>
</dbReference>
<feature type="domain" description="GST N-terminal" evidence="2">
    <location>
        <begin position="1"/>
        <end position="80"/>
    </location>
</feature>
<comment type="subunit">
    <text evidence="1">Homodimer.</text>
</comment>
<dbReference type="SFLD" id="SFLDG00358">
    <property type="entry name" value="Main_(cytGST)"/>
    <property type="match status" value="1"/>
</dbReference>
<dbReference type="CDD" id="cd00570">
    <property type="entry name" value="GST_N_family"/>
    <property type="match status" value="1"/>
</dbReference>
<evidence type="ECO:0008006" key="5">
    <source>
        <dbReference type="Google" id="ProtNLM"/>
    </source>
</evidence>
<dbReference type="InterPro" id="IPR010987">
    <property type="entry name" value="Glutathione-S-Trfase_C-like"/>
</dbReference>
<name>A0A3B0Y0T2_9ZZZZ</name>
<dbReference type="Gene3D" id="1.20.1050.10">
    <property type="match status" value="1"/>
</dbReference>
<dbReference type="PROSITE" id="PS50405">
    <property type="entry name" value="GST_CTER"/>
    <property type="match status" value="1"/>
</dbReference>
<reference evidence="4" key="1">
    <citation type="submission" date="2018-06" db="EMBL/GenBank/DDBJ databases">
        <authorList>
            <person name="Zhirakovskaya E."/>
        </authorList>
    </citation>
    <scope>NUCLEOTIDE SEQUENCE</scope>
</reference>
<dbReference type="GO" id="GO:0006749">
    <property type="term" value="P:glutathione metabolic process"/>
    <property type="evidence" value="ECO:0007669"/>
    <property type="project" value="TreeGrafter"/>
</dbReference>
<dbReference type="Pfam" id="PF13417">
    <property type="entry name" value="GST_N_3"/>
    <property type="match status" value="1"/>
</dbReference>
<dbReference type="InterPro" id="IPR040079">
    <property type="entry name" value="Glutathione_S-Trfase"/>
</dbReference>
<dbReference type="PANTHER" id="PTHR43969:SF9">
    <property type="entry name" value="GLUTATHIONE S TRANSFERASE D10, ISOFORM A-RELATED"/>
    <property type="match status" value="1"/>
</dbReference>
<evidence type="ECO:0000313" key="4">
    <source>
        <dbReference type="EMBL" id="VAW73351.1"/>
    </source>
</evidence>
<dbReference type="SFLD" id="SFLDS00019">
    <property type="entry name" value="Glutathione_Transferase_(cytos"/>
    <property type="match status" value="1"/>
</dbReference>
<dbReference type="InterPro" id="IPR004045">
    <property type="entry name" value="Glutathione_S-Trfase_N"/>
</dbReference>
<dbReference type="SUPFAM" id="SSF52833">
    <property type="entry name" value="Thioredoxin-like"/>
    <property type="match status" value="1"/>
</dbReference>
<dbReference type="Pfam" id="PF00043">
    <property type="entry name" value="GST_C"/>
    <property type="match status" value="1"/>
</dbReference>